<evidence type="ECO:0000256" key="3">
    <source>
        <dbReference type="ARBA" id="ARBA00022825"/>
    </source>
</evidence>
<name>A0ABU3BRT4_9BACT</name>
<dbReference type="PROSITE" id="PS00138">
    <property type="entry name" value="SUBTILASE_SER"/>
    <property type="match status" value="1"/>
</dbReference>
<evidence type="ECO:0000256" key="1">
    <source>
        <dbReference type="ARBA" id="ARBA00022670"/>
    </source>
</evidence>
<feature type="domain" description="Peptidase S8/S53" evidence="4">
    <location>
        <begin position="459"/>
        <end position="583"/>
    </location>
</feature>
<dbReference type="EMBL" id="JAVRHT010000020">
    <property type="protein sequence ID" value="MDT0631991.1"/>
    <property type="molecule type" value="Genomic_DNA"/>
</dbReference>
<evidence type="ECO:0000259" key="4">
    <source>
        <dbReference type="Pfam" id="PF00082"/>
    </source>
</evidence>
<dbReference type="PROSITE" id="PS00018">
    <property type="entry name" value="EF_HAND_1"/>
    <property type="match status" value="1"/>
</dbReference>
<dbReference type="Gene3D" id="3.40.50.200">
    <property type="entry name" value="Peptidase S8/S53 domain"/>
    <property type="match status" value="2"/>
</dbReference>
<gene>
    <name evidence="5" type="ORF">RM540_09555</name>
</gene>
<comment type="caution">
    <text evidence="5">The sequence shown here is derived from an EMBL/GenBank/DDBJ whole genome shotgun (WGS) entry which is preliminary data.</text>
</comment>
<sequence>MTLTNLAADYEARAQSGARVTNDRVRISALAPDPSAARQLKASLNQLGLEKTAETDYVVSGLLPVSALDELAALPSLRSAFADLYVLRGRGGEDTFVSPVVSEAARVGAVDGEASLALRADIARDRFDVTGQGVCIGMLSDSYNSLGGAAGGVASGDLPDGIDVLEDLGEGEGSDEGRAMMELAYDVAPGVDFAFHTAFEGFVGFSGGIVQLFQNGCNVIVDDIGYAGDPYFQDGVIAQAVDYVAEEGASYFSSAGNSADASYEADFEDSGVPGFFTFGGNLHDFDPGPDVDAFQDVLIFPGETLRFAFQYDEPSVLAGVEFSEFPDLYGGEAGQAPTSDYDVFVFDEPSTDGTILAISADANSTAGAPFEFIEYTNTTTSIQFVYVAIQKFEGEDRRMKYVNFGGDRILIETAEYVEPGTSTVYGHSNAAGAFATGAAAWFNTASYSDFLDAIESFTGSASVNGFSSYGGLAIRLDEDGNRLASPEERMKPDAVASDGDNNTFFGGDSGVDDDDLPNFFGTSASAPNASAVAALAIEAAGSVSPAELFAALEGTADDMISGAPVTTVNENATPGFDDRTGNGFVRADFAIASLLGVEPVACSAELALALSFDFDGDGDVDGDDFETDGANDPDQFLGDVFGELAAVTNATATEFVDLSTCTFAVFNPFTEMVTYAATPGGVIGAREEFVFAGQRGTADLPSGTLPDGPGAFALIEGDVAVGASVQDVLGSVVASVVYLNDETVFGSKSGGNGAARTSGDQAFLDALARVRGEAQVASGPVDVTLVASPNPVRGRLSVGFGAAEAGPVRASVYDALGREVAVLADGAFEAGRHEVTLEAGSFPSGVYIVRVSVGGDVQTQQVTVVR</sequence>
<dbReference type="Proteomes" id="UP001267426">
    <property type="component" value="Unassembled WGS sequence"/>
</dbReference>
<evidence type="ECO:0000313" key="6">
    <source>
        <dbReference type="Proteomes" id="UP001267426"/>
    </source>
</evidence>
<dbReference type="InterPro" id="IPR036852">
    <property type="entry name" value="Peptidase_S8/S53_dom_sf"/>
</dbReference>
<dbReference type="RefSeq" id="WP_311663496.1">
    <property type="nucleotide sequence ID" value="NZ_JAVRHT010000020.1"/>
</dbReference>
<proteinExistence type="predicted"/>
<dbReference type="NCBIfam" id="TIGR04183">
    <property type="entry name" value="Por_Secre_tail"/>
    <property type="match status" value="1"/>
</dbReference>
<reference evidence="5 6" key="1">
    <citation type="submission" date="2023-09" db="EMBL/GenBank/DDBJ databases">
        <authorList>
            <person name="Rey-Velasco X."/>
        </authorList>
    </citation>
    <scope>NUCLEOTIDE SEQUENCE [LARGE SCALE GENOMIC DNA]</scope>
    <source>
        <strain evidence="5 6">F394</strain>
    </source>
</reference>
<organism evidence="5 6">
    <name type="scientific">Rubrivirga litoralis</name>
    <dbReference type="NCBI Taxonomy" id="3075598"/>
    <lineage>
        <taxon>Bacteria</taxon>
        <taxon>Pseudomonadati</taxon>
        <taxon>Rhodothermota</taxon>
        <taxon>Rhodothermia</taxon>
        <taxon>Rhodothermales</taxon>
        <taxon>Rubricoccaceae</taxon>
        <taxon>Rubrivirga</taxon>
    </lineage>
</organism>
<dbReference type="InterPro" id="IPR023828">
    <property type="entry name" value="Peptidase_S8_Ser-AS"/>
</dbReference>
<evidence type="ECO:0000313" key="5">
    <source>
        <dbReference type="EMBL" id="MDT0631991.1"/>
    </source>
</evidence>
<dbReference type="InterPro" id="IPR018247">
    <property type="entry name" value="EF_Hand_1_Ca_BS"/>
</dbReference>
<dbReference type="SUPFAM" id="SSF52743">
    <property type="entry name" value="Subtilisin-like"/>
    <property type="match status" value="1"/>
</dbReference>
<dbReference type="InterPro" id="IPR026444">
    <property type="entry name" value="Secre_tail"/>
</dbReference>
<keyword evidence="3" id="KW-0720">Serine protease</keyword>
<dbReference type="Pfam" id="PF00082">
    <property type="entry name" value="Peptidase_S8"/>
    <property type="match status" value="1"/>
</dbReference>
<keyword evidence="2" id="KW-0378">Hydrolase</keyword>
<keyword evidence="1" id="KW-0645">Protease</keyword>
<evidence type="ECO:0000256" key="2">
    <source>
        <dbReference type="ARBA" id="ARBA00022801"/>
    </source>
</evidence>
<protein>
    <submittedName>
        <fullName evidence="5">S8 family serine peptidase</fullName>
    </submittedName>
</protein>
<accession>A0ABU3BRT4</accession>
<dbReference type="InterPro" id="IPR000209">
    <property type="entry name" value="Peptidase_S8/S53_dom"/>
</dbReference>
<keyword evidence="6" id="KW-1185">Reference proteome</keyword>